<evidence type="ECO:0000313" key="1">
    <source>
        <dbReference type="EMBL" id="SNS02276.1"/>
    </source>
</evidence>
<dbReference type="Proteomes" id="UP000198324">
    <property type="component" value="Unassembled WGS sequence"/>
</dbReference>
<organism evidence="1 2">
    <name type="scientific">Humidesulfovibrio mexicanus</name>
    <dbReference type="NCBI Taxonomy" id="147047"/>
    <lineage>
        <taxon>Bacteria</taxon>
        <taxon>Pseudomonadati</taxon>
        <taxon>Thermodesulfobacteriota</taxon>
        <taxon>Desulfovibrionia</taxon>
        <taxon>Desulfovibrionales</taxon>
        <taxon>Desulfovibrionaceae</taxon>
        <taxon>Humidesulfovibrio</taxon>
    </lineage>
</organism>
<reference evidence="1 2" key="1">
    <citation type="submission" date="2017-06" db="EMBL/GenBank/DDBJ databases">
        <authorList>
            <person name="Kim H.J."/>
            <person name="Triplett B.A."/>
        </authorList>
    </citation>
    <scope>NUCLEOTIDE SEQUENCE [LARGE SCALE GENOMIC DNA]</scope>
    <source>
        <strain evidence="1 2">DSM 13116</strain>
    </source>
</reference>
<keyword evidence="2" id="KW-1185">Reference proteome</keyword>
<name>A0A239B2S5_9BACT</name>
<sequence length="70" mass="7498">MTLAPMLRRAAEALWLAGGMCARAELGLADFDPPPGTPFAKPGRISHCSPQETNTCPYPCSNSSHTRPSR</sequence>
<protein>
    <submittedName>
        <fullName evidence="1">Uncharacterized protein</fullName>
    </submittedName>
</protein>
<dbReference type="EMBL" id="FZOC01000004">
    <property type="protein sequence ID" value="SNS02276.1"/>
    <property type="molecule type" value="Genomic_DNA"/>
</dbReference>
<dbReference type="AlphaFoldDB" id="A0A239B2S5"/>
<evidence type="ECO:0000313" key="2">
    <source>
        <dbReference type="Proteomes" id="UP000198324"/>
    </source>
</evidence>
<proteinExistence type="predicted"/>
<gene>
    <name evidence="1" type="ORF">SAMN04488503_2397</name>
</gene>
<accession>A0A239B2S5</accession>